<accession>A0AAD1XUZ8</accession>
<evidence type="ECO:0000256" key="1">
    <source>
        <dbReference type="SAM" id="SignalP"/>
    </source>
</evidence>
<gene>
    <name evidence="2" type="ORF">ECRASSUSDP1_LOCUS20426</name>
</gene>
<dbReference type="AlphaFoldDB" id="A0AAD1XUZ8"/>
<evidence type="ECO:0000313" key="3">
    <source>
        <dbReference type="Proteomes" id="UP001295684"/>
    </source>
</evidence>
<keyword evidence="3" id="KW-1185">Reference proteome</keyword>
<keyword evidence="1" id="KW-0732">Signal</keyword>
<protein>
    <submittedName>
        <fullName evidence="2">Uncharacterized protein</fullName>
    </submittedName>
</protein>
<feature type="signal peptide" evidence="1">
    <location>
        <begin position="1"/>
        <end position="19"/>
    </location>
</feature>
<feature type="chain" id="PRO_5041912498" evidence="1">
    <location>
        <begin position="20"/>
        <end position="223"/>
    </location>
</feature>
<organism evidence="2 3">
    <name type="scientific">Euplotes crassus</name>
    <dbReference type="NCBI Taxonomy" id="5936"/>
    <lineage>
        <taxon>Eukaryota</taxon>
        <taxon>Sar</taxon>
        <taxon>Alveolata</taxon>
        <taxon>Ciliophora</taxon>
        <taxon>Intramacronucleata</taxon>
        <taxon>Spirotrichea</taxon>
        <taxon>Hypotrichia</taxon>
        <taxon>Euplotida</taxon>
        <taxon>Euplotidae</taxon>
        <taxon>Moneuplotes</taxon>
    </lineage>
</organism>
<name>A0AAD1XUZ8_EUPCR</name>
<sequence length="223" mass="25307">MRLVWIGLLVLLWVNLASGMSLLKQDNSLMRNFQVVSEATVAGIDMISDMTMSFEHNKIRTQYTTFSGEMPAFDVIIDFNEGLTYQYFNLTGECKVSKAPVIDLAEYYTLLLTNFTEFRGYRGEHLEVYEVMHPEEDGARTWIYGTTIGEGDQSVFLPTKFQTHYPSPTEEEIYNYAGTFLDTLSTPSVSSDIFEYEACEQPEEGNLKMVPSLSLMGIIPGLF</sequence>
<reference evidence="2" key="1">
    <citation type="submission" date="2023-07" db="EMBL/GenBank/DDBJ databases">
        <authorList>
            <consortium name="AG Swart"/>
            <person name="Singh M."/>
            <person name="Singh A."/>
            <person name="Seah K."/>
            <person name="Emmerich C."/>
        </authorList>
    </citation>
    <scope>NUCLEOTIDE SEQUENCE</scope>
    <source>
        <strain evidence="2">DP1</strain>
    </source>
</reference>
<dbReference type="EMBL" id="CAMPGE010020825">
    <property type="protein sequence ID" value="CAI2379021.1"/>
    <property type="molecule type" value="Genomic_DNA"/>
</dbReference>
<evidence type="ECO:0000313" key="2">
    <source>
        <dbReference type="EMBL" id="CAI2379021.1"/>
    </source>
</evidence>
<comment type="caution">
    <text evidence="2">The sequence shown here is derived from an EMBL/GenBank/DDBJ whole genome shotgun (WGS) entry which is preliminary data.</text>
</comment>
<dbReference type="Proteomes" id="UP001295684">
    <property type="component" value="Unassembled WGS sequence"/>
</dbReference>
<proteinExistence type="predicted"/>